<dbReference type="InterPro" id="IPR003645">
    <property type="entry name" value="Fol_N"/>
</dbReference>
<feature type="chain" id="PRO_5003263987" description="Follistatin-like domain-containing protein" evidence="5">
    <location>
        <begin position="21"/>
        <end position="3513"/>
    </location>
</feature>
<feature type="domain" description="Follistatin-like" evidence="6">
    <location>
        <begin position="707"/>
        <end position="734"/>
    </location>
</feature>
<dbReference type="InterPro" id="IPR013783">
    <property type="entry name" value="Ig-like_fold"/>
</dbReference>
<dbReference type="GO" id="GO:0005576">
    <property type="term" value="C:extracellular region"/>
    <property type="evidence" value="ECO:0007669"/>
    <property type="project" value="UniProtKB-SubCell"/>
</dbReference>
<gene>
    <name evidence="7" type="ORF">DICPUDRAFT_58166</name>
</gene>
<dbReference type="OMA" id="YIGNYVW"/>
<protein>
    <recommendedName>
        <fullName evidence="6">Follistatin-like domain-containing protein</fullName>
    </recommendedName>
</protein>
<evidence type="ECO:0000256" key="1">
    <source>
        <dbReference type="ARBA" id="ARBA00004613"/>
    </source>
</evidence>
<feature type="compositionally biased region" description="Pro residues" evidence="4">
    <location>
        <begin position="929"/>
        <end position="939"/>
    </location>
</feature>
<dbReference type="Pfam" id="PF17210">
    <property type="entry name" value="SdrD_B"/>
    <property type="match status" value="14"/>
</dbReference>
<dbReference type="Proteomes" id="UP000001064">
    <property type="component" value="Unassembled WGS sequence"/>
</dbReference>
<dbReference type="STRING" id="5786.F0ZZH5"/>
<evidence type="ECO:0000256" key="2">
    <source>
        <dbReference type="ARBA" id="ARBA00022525"/>
    </source>
</evidence>
<dbReference type="GO" id="GO:0005789">
    <property type="term" value="C:endoplasmic reticulum membrane"/>
    <property type="evidence" value="ECO:0000318"/>
    <property type="project" value="GO_Central"/>
</dbReference>
<dbReference type="GO" id="GO:0031160">
    <property type="term" value="C:spore wall"/>
    <property type="evidence" value="ECO:0007669"/>
    <property type="project" value="UniProtKB-ARBA"/>
</dbReference>
<evidence type="ECO:0000313" key="8">
    <source>
        <dbReference type="Proteomes" id="UP000001064"/>
    </source>
</evidence>
<dbReference type="eggNOG" id="KOG1217">
    <property type="taxonomic scope" value="Eukaryota"/>
</dbReference>
<dbReference type="Gene3D" id="2.60.40.10">
    <property type="entry name" value="Immunoglobulins"/>
    <property type="match status" value="16"/>
</dbReference>
<dbReference type="PANTHER" id="PTHR23303">
    <property type="entry name" value="CARBOXYPEPTIDASE REGULATORY REGION-CONTAINING"/>
    <property type="match status" value="1"/>
</dbReference>
<feature type="domain" description="Follistatin-like" evidence="6">
    <location>
        <begin position="524"/>
        <end position="548"/>
    </location>
</feature>
<dbReference type="EMBL" id="GL871311">
    <property type="protein sequence ID" value="EGC30654.1"/>
    <property type="molecule type" value="Genomic_DNA"/>
</dbReference>
<evidence type="ECO:0000313" key="7">
    <source>
        <dbReference type="EMBL" id="EGC30654.1"/>
    </source>
</evidence>
<dbReference type="VEuPathDB" id="AmoebaDB:DICPUDRAFT_58166"/>
<keyword evidence="2" id="KW-0964">Secreted</keyword>
<dbReference type="GO" id="GO:0030435">
    <property type="term" value="P:sporulation resulting in formation of a cellular spore"/>
    <property type="evidence" value="ECO:0007669"/>
    <property type="project" value="UniProtKB-ARBA"/>
</dbReference>
<dbReference type="KEGG" id="dpp:DICPUDRAFT_58166"/>
<dbReference type="SMART" id="SM00274">
    <property type="entry name" value="FOLN"/>
    <property type="match status" value="6"/>
</dbReference>
<dbReference type="OrthoDB" id="18761at2759"/>
<evidence type="ECO:0000256" key="3">
    <source>
        <dbReference type="ARBA" id="ARBA00022729"/>
    </source>
</evidence>
<sequence length="3513" mass="392289">MKILIILLIIIQLINNATVAYNYNSRQNKNNNSFKYYHYPHFNQHFSFSPTSSLNNSYSNNINHDSKCKVLSKSITIYDDYLNSDYINLSNNDINRGYLESFTLENQIPTFSNSRYSIKINNTFSINDKIQFISPHNLFNSKNVKELNFKIYLPNKITTKINIQLINSINNFCGERIPILYTIEDNFKGSPPYQQWLNGRVLLKKEDANFYNGFRIFTDSISINNEWIDEFYLDNFKLIYNNYSNNNSKCIDSYKNNQNININHIYNNHQEFFENKINRKILELNLENNDNNNILVNKYFLKLSNKDILLGGKNGDFSVYSNDFYGKEEKWEFENNSFLEEYSNGNIVLKGIIINRNNLCNKWKVNLEFLPISNKQISVHSRKELSSFSYVENGGNIDSSKWSYYRLVNNEISYWEGLECNENRFYTFSNPQPNILTTQVGFGANNKNSNFGLSTTLFLHQNILIEINIDLQESPIQNTNTNINYNTCEYLQCPNGFKCFLNNQTGERECKLMAYHIDDKDDQSCSSLICPNGYSCSYEKETNIKSCIKDIGPFNKDDCSVVECPKGYGCWFNSTDETLNCKEIGEENHCSDFKCPHNQHCVYEQSQRKCAPIINNDYTCKNVKCPHNHQCQINSNGLPRCYPIIDPCKYKNCRPGKECRVTPCGEAKCFYPEECCEGKYCPPGYKCVKYNGIDECIGLPPPIIVNNCDDISCPINFTCIDINKGTGNFTPFCVPTEGSCQSYTTTFDIEGFIWIDKNGDGIKNKYEHEFGTNLFIRLLNNIDNTPARNTFGNIIPISVTDEKGHFIFSDVLPGTYVINFGKIKGFHWAKTDNSWVNLDGYSPPLELPHYSPGDTRFLLDGTPVTSKYLSKKVIFPSPTVKDYNKMLSIHERNNNALTPLPENLLGIPTNVCPTHFVVGGIFAGLVPKNPHPSPTPSPTPSSTTTSPTTPPTPTPSHNENGLFAIGKRIFFDYNNNGVFDQNDIGASNVMVTLLNQDGSPAKYNKGNMVQQVTTDSKGYYFFDSLPSGDYMVQLGNLPQSFSLSPYNNYPLSKDENISKIFNLKKDSKGVVLGELGVYPRSIFAQYIRPDVDFALVSDLPLFAVGDTVFYDQNKNGIQDSNEKGIMGIPVKLTSKTTNKSYTTVTDSDGHYLFDNVQEGSYFLSFKLPNGYSTTNSFATLSRGEYKTQPFTLDKKLPPTSSKKPYKPITAPRFDDTKDLPLFFPNSFGIGHVTFIDSNMDGVFTYGTDKPLPGVKVSLLNSNNPKEPVTNVFGQVVESVSSNVNGIYYIDNLKPGVYRVNFEPPKGYRLTNLPKSFLSLPDMGSLALPESSQTNPLDIEKVSKSTSTAYKQMGVNAAKMFIGANAGYFVPPTISVGTFVWYDKNFNGIYDQNEQGAQGITIALYDSKGNQAIDINGNLVAPLQTDSNGYYLFTKIPEGSYYVAFKNIPNGLRLTDQRVLSGLSSAIDSAPNPNTGFTNIFKISVDDPKVRQTLPEDNSPDFYINDIENAGLILGNQARPNRYAVGRYVYYDDNRNGLLDDGEGGVENIKVQILSLNGQPALDYRGKPIPAVYTDSSGKYIIDNLAEGSYQLHFSNLPNTYNFENLPSPYPSFLNGKTGIFTLSPKVTVQTSKLKKSKKFLLMENDVSSDANNVATAIADIFNPLTGSNTNPNGGSTSIEGNKSSEHQSSSSSSTASSSSSSSSFVGVPVDQSLEEFPIDQYSPFLESIEGTTPLDAIEANRTDLTRNAALVRSPAYAFGQIVFYLDAKGEQIGVPGVTVTLKDSSGDPVTSIQGKPLDPTKTDSKGQYRFNQLRAGTYHVEFSNIPPGFTFYDPITGVIDFDLVNLNKDVRGTLPADKVPRSVYYNPKINLQLVPPYFFAIGNQVWNDTNKDGLYQIGEPFIPNVTVILASGNGDYVLDHFSQPVLPTRTDLNGEYFFDYLPEGFYTVQFEAPSRHYFTNQLVPIDKSDPNSFNSYPNSQGLTGKIELSASKYLEAPPSKYKSIIKALVVNFHIDAGIVYDVHYVQSYAVGRYVFKDSNDNGIMDSDEKGVSGVQVDIYTPNGESVKNLDGKIVKPTVTDENGFYKFDMLTSGTYVIKFSQIPKDLMFGNKTLPDPNTGVTPSFSLFPAIPNVRLSTPDDGVLAQAVDFNKNAGLIDAVSFAMGHYVWFDINLNGIMDEDEPPATEFTIVLYKCNITDIDVDCNVDYNNFTSTDEKGFYYFDKLDPGVYKLYFWNALKTYQVTTPNQGDGTNDSKAVNDIIDSIFLNIFNPDVTLTNPNLDGVVQAQYIDRNLNIGLMKPSMFSVGYKVWYDTNRNGIIDQKELPVENVTVSLRHLKSKTKDYSFDIYGNPLVAITNSTGHYWINNVLPGFYVAKFSNLPDDTRFTVQLNDNVANAYGLTGTINLFYNSSKVHPYNPYIDIGSENADYVYAKVNAGILKGKTDIYLYSVSGYVYYDVNKNGIKDPNEDTVNGTRVTLLDLNGGPMIDADSSQIQPYITGPDGYYKFDGFLKGEYQISFEGVPSVKYQFYSPLDQQHLNHSVLDKVVVSLPENKNVVNVTDDKVNAVFILRQQNAGIIKLITYAIGRRVIPNYYNTTLQDSGFKGGGISVSLYRNNAVATYVDGTPIQPTITDNNGYYYFDNVPILEGYQVMFYNLPDGWMFEKFKNSLNPFISFETLQTFNLPRSRPIPINKTEYPNLDATYGCLDQNTYIAPILFGIGDVTFVDVEGSGIQAVPKIPLPGVTVKLLTSDYKPAVNAFGITVESQITGQFGTYKFMDLYHGRYIVHFSLVKGYSYTQPFSGEDVTLDSNVNPVDGYTNVIDLDVNDPSIIMIPLETRNLTLVCDTSVDAGYVSLSPKGYISGMTYIDYNANYKFGSYDKPVQGITVSLYTGDNSELVATTKTDKNGFYSFSDLFISSQYQVVFSGIPPGYYPLGDTVQFPVASKTGVNLGIIYPTDFCQDEIKIFISCFVKGDTNKDVPVAVSFPYGSFSDLNNDYGDKEEILTLSDTRTIYGVGYDRKQNYLYVSPYKKQFASISPQTASSIFRKNLSTGQVSVYTDLAKIFGFDFLAPQGRTSGDSLTYRILFGDLDIVGDYIWVTNLYRNIVVKIPLRETPTKDNIKLINITHDCGENGPWRIFGLGWDGNNMFVGGVCECSESFNQSALVGVIKKINNDEKTTTDALVIPLNYPRGRLQTRIMYLSDQTPIFSSVQNSTWVPWNDTAGNFKPQAQITDITFTGNGGGGNMIISFKDREGDSQSVTPAGDMLIACKDSSGQYVLESAGVCGGLIGANPIAIGNMVPQGPGGGEFFDDNFGNRDWQHDETSWGSAFYLPGSGELIGGSYDLFSTNEAVLKHWSLQNGRVLGGFILIHGAGLDFVFNKVNGLGDIDSNCGLPNTYIGNYVWLDQNQNGLQDPNEKGIANITIQLFDTNNTLVNMTRTNENGIYQFQVHSGFRYRVHFVLPPTYRFTISVINQADARQVEEINSQVDEKGDYYFYADGEGQNNLDIDCGLIRG</sequence>
<feature type="region of interest" description="Disordered" evidence="4">
    <location>
        <begin position="928"/>
        <end position="959"/>
    </location>
</feature>
<dbReference type="SUPFAM" id="SSF117074">
    <property type="entry name" value="Hypothetical protein PA1324"/>
    <property type="match status" value="16"/>
</dbReference>
<dbReference type="InterPro" id="IPR051417">
    <property type="entry name" value="SDr/BOS_complex"/>
</dbReference>
<feature type="compositionally biased region" description="Polar residues" evidence="4">
    <location>
        <begin position="1664"/>
        <end position="1681"/>
    </location>
</feature>
<comment type="subcellular location">
    <subcellularLocation>
        <location evidence="1">Secreted</location>
    </subcellularLocation>
</comment>
<dbReference type="PANTHER" id="PTHR23303:SF14">
    <property type="entry name" value="BOS COMPLEX SUBUNIT NOMO1-RELATED"/>
    <property type="match status" value="1"/>
</dbReference>
<keyword evidence="3 5" id="KW-0732">Signal</keyword>
<feature type="domain" description="Follistatin-like" evidence="6">
    <location>
        <begin position="487"/>
        <end position="511"/>
    </location>
</feature>
<proteinExistence type="predicted"/>
<feature type="region of interest" description="Disordered" evidence="4">
    <location>
        <begin position="1664"/>
        <end position="1704"/>
    </location>
</feature>
<feature type="domain" description="Follistatin-like" evidence="6">
    <location>
        <begin position="619"/>
        <end position="642"/>
    </location>
</feature>
<feature type="compositionally biased region" description="Low complexity" evidence="4">
    <location>
        <begin position="1686"/>
        <end position="1703"/>
    </location>
</feature>
<feature type="domain" description="Follistatin-like" evidence="6">
    <location>
        <begin position="675"/>
        <end position="697"/>
    </location>
</feature>
<feature type="signal peptide" evidence="5">
    <location>
        <begin position="1"/>
        <end position="20"/>
    </location>
</feature>
<feature type="domain" description="Follistatin-like" evidence="6">
    <location>
        <begin position="647"/>
        <end position="670"/>
    </location>
</feature>
<accession>F0ZZH5</accession>
<name>F0ZZH5_DICPU</name>
<dbReference type="CDD" id="cd00185">
    <property type="entry name" value="TNFRSF"/>
    <property type="match status" value="1"/>
</dbReference>
<evidence type="ECO:0000256" key="4">
    <source>
        <dbReference type="SAM" id="MobiDB-lite"/>
    </source>
</evidence>
<dbReference type="GeneID" id="10508924"/>
<dbReference type="InParanoid" id="F0ZZH5"/>
<evidence type="ECO:0000259" key="6">
    <source>
        <dbReference type="SMART" id="SM00274"/>
    </source>
</evidence>
<evidence type="ECO:0000256" key="5">
    <source>
        <dbReference type="SAM" id="SignalP"/>
    </source>
</evidence>
<organism evidence="7 8">
    <name type="scientific">Dictyostelium purpureum</name>
    <name type="common">Slime mold</name>
    <dbReference type="NCBI Taxonomy" id="5786"/>
    <lineage>
        <taxon>Eukaryota</taxon>
        <taxon>Amoebozoa</taxon>
        <taxon>Evosea</taxon>
        <taxon>Eumycetozoa</taxon>
        <taxon>Dictyostelia</taxon>
        <taxon>Dictyosteliales</taxon>
        <taxon>Dictyosteliaceae</taxon>
        <taxon>Dictyostelium</taxon>
    </lineage>
</organism>
<reference evidence="8" key="1">
    <citation type="journal article" date="2011" name="Genome Biol.">
        <title>Comparative genomics of the social amoebae Dictyostelium discoideum and Dictyostelium purpureum.</title>
        <authorList>
            <consortium name="US DOE Joint Genome Institute (JGI-PGF)"/>
            <person name="Sucgang R."/>
            <person name="Kuo A."/>
            <person name="Tian X."/>
            <person name="Salerno W."/>
            <person name="Parikh A."/>
            <person name="Feasley C.L."/>
            <person name="Dalin E."/>
            <person name="Tu H."/>
            <person name="Huang E."/>
            <person name="Barry K."/>
            <person name="Lindquist E."/>
            <person name="Shapiro H."/>
            <person name="Bruce D."/>
            <person name="Schmutz J."/>
            <person name="Salamov A."/>
            <person name="Fey P."/>
            <person name="Gaudet P."/>
            <person name="Anjard C."/>
            <person name="Babu M.M."/>
            <person name="Basu S."/>
            <person name="Bushmanova Y."/>
            <person name="van der Wel H."/>
            <person name="Katoh-Kurasawa M."/>
            <person name="Dinh C."/>
            <person name="Coutinho P.M."/>
            <person name="Saito T."/>
            <person name="Elias M."/>
            <person name="Schaap P."/>
            <person name="Kay R.R."/>
            <person name="Henrissat B."/>
            <person name="Eichinger L."/>
            <person name="Rivero F."/>
            <person name="Putnam N.H."/>
            <person name="West C.M."/>
            <person name="Loomis W.F."/>
            <person name="Chisholm R.L."/>
            <person name="Shaulsky G."/>
            <person name="Strassmann J.E."/>
            <person name="Queller D.C."/>
            <person name="Kuspa A."/>
            <person name="Grigoriev I.V."/>
        </authorList>
    </citation>
    <scope>NUCLEOTIDE SEQUENCE [LARGE SCALE GENOMIC DNA]</scope>
    <source>
        <strain evidence="8">QSDP1</strain>
    </source>
</reference>
<keyword evidence="8" id="KW-1185">Reference proteome</keyword>
<dbReference type="InterPro" id="IPR033764">
    <property type="entry name" value="Sdr_B"/>
</dbReference>
<dbReference type="RefSeq" id="XP_003292819.1">
    <property type="nucleotide sequence ID" value="XM_003292771.1"/>
</dbReference>